<dbReference type="EMBL" id="JAUOPU010000010">
    <property type="protein sequence ID" value="MDO6543138.1"/>
    <property type="molecule type" value="Genomic_DNA"/>
</dbReference>
<comment type="caution">
    <text evidence="3">The sequence shown here is derived from an EMBL/GenBank/DDBJ whole genome shotgun (WGS) entry which is preliminary data.</text>
</comment>
<keyword evidence="2 3" id="KW-0808">Transferase</keyword>
<gene>
    <name evidence="4" type="ORF">ASV53_18025</name>
    <name evidence="3" type="ORF">Q4568_11380</name>
</gene>
<dbReference type="Proteomes" id="UP001170624">
    <property type="component" value="Unassembled WGS sequence"/>
</dbReference>
<dbReference type="SUPFAM" id="SSF53756">
    <property type="entry name" value="UDP-Glycosyltransferase/glycogen phosphorylase"/>
    <property type="match status" value="1"/>
</dbReference>
<organism evidence="3 6">
    <name type="scientific">Photobacterium sanguinicancri</name>
    <dbReference type="NCBI Taxonomy" id="875932"/>
    <lineage>
        <taxon>Bacteria</taxon>
        <taxon>Pseudomonadati</taxon>
        <taxon>Pseudomonadota</taxon>
        <taxon>Gammaproteobacteria</taxon>
        <taxon>Vibrionales</taxon>
        <taxon>Vibrionaceae</taxon>
        <taxon>Photobacterium</taxon>
    </lineage>
</organism>
<dbReference type="Gene3D" id="3.40.50.2000">
    <property type="entry name" value="Glycogen Phosphorylase B"/>
    <property type="match status" value="2"/>
</dbReference>
<dbReference type="Proteomes" id="UP000215999">
    <property type="component" value="Unassembled WGS sequence"/>
</dbReference>
<keyword evidence="5" id="KW-1185">Reference proteome</keyword>
<evidence type="ECO:0000313" key="3">
    <source>
        <dbReference type="EMBL" id="MDO6543138.1"/>
    </source>
</evidence>
<dbReference type="EC" id="2.4.-.-" evidence="3"/>
<dbReference type="Pfam" id="PF01075">
    <property type="entry name" value="Glyco_transf_9"/>
    <property type="match status" value="1"/>
</dbReference>
<dbReference type="PANTHER" id="PTHR30160">
    <property type="entry name" value="TETRAACYLDISACCHARIDE 4'-KINASE-RELATED"/>
    <property type="match status" value="1"/>
</dbReference>
<protein>
    <submittedName>
        <fullName evidence="3">Glycosyltransferase family 9 protein</fullName>
        <ecNumber evidence="3">2.4.-.-</ecNumber>
    </submittedName>
</protein>
<reference evidence="4 5" key="1">
    <citation type="journal article" date="2016" name="Antonie Van Leeuwenhoek">
        <title>Photobacterium sanguinicancri sp. nov. isolated from marine animals.</title>
        <authorList>
            <person name="Gomez-Gil B."/>
            <person name="Roque A."/>
            <person name="Rotllant G."/>
            <person name="Romalde J.L."/>
            <person name="Doce A."/>
            <person name="Eggermont M."/>
            <person name="Defoirdt T."/>
        </authorList>
    </citation>
    <scope>NUCLEOTIDE SEQUENCE [LARGE SCALE GENOMIC DNA]</scope>
    <source>
        <strain evidence="4 5">CAIM 1827</strain>
    </source>
</reference>
<dbReference type="GO" id="GO:0009244">
    <property type="term" value="P:lipopolysaccharide core region biosynthetic process"/>
    <property type="evidence" value="ECO:0007669"/>
    <property type="project" value="TreeGrafter"/>
</dbReference>
<evidence type="ECO:0000256" key="2">
    <source>
        <dbReference type="ARBA" id="ARBA00022679"/>
    </source>
</evidence>
<reference evidence="4" key="2">
    <citation type="submission" date="2017-07" db="EMBL/GenBank/DDBJ databases">
        <authorList>
            <person name="Gomez-Gil B."/>
            <person name="Enciso-Ibarra K."/>
        </authorList>
    </citation>
    <scope>NUCLEOTIDE SEQUENCE</scope>
    <source>
        <strain evidence="4">CAIM 1827</strain>
    </source>
</reference>
<accession>A0AAW7Y8E5</accession>
<keyword evidence="1 3" id="KW-0328">Glycosyltransferase</keyword>
<dbReference type="EMBL" id="NOIF01000147">
    <property type="protein sequence ID" value="OZS42503.1"/>
    <property type="molecule type" value="Genomic_DNA"/>
</dbReference>
<dbReference type="InterPro" id="IPR002201">
    <property type="entry name" value="Glyco_trans_9"/>
</dbReference>
<evidence type="ECO:0000256" key="1">
    <source>
        <dbReference type="ARBA" id="ARBA00022676"/>
    </source>
</evidence>
<dbReference type="GO" id="GO:0005829">
    <property type="term" value="C:cytosol"/>
    <property type="evidence" value="ECO:0007669"/>
    <property type="project" value="TreeGrafter"/>
</dbReference>
<proteinExistence type="predicted"/>
<evidence type="ECO:0000313" key="4">
    <source>
        <dbReference type="EMBL" id="OZS42503.1"/>
    </source>
</evidence>
<dbReference type="AlphaFoldDB" id="A0AAW7Y8E5"/>
<dbReference type="InterPro" id="IPR051199">
    <property type="entry name" value="LPS_LOS_Heptosyltrfase"/>
</dbReference>
<sequence length="377" mass="43139">MSSRSTFRLIQFGAILLRSPRLLFKRKQQPEKPRRILIIHQLLLGDALMVTSLLARLRAQYPTAEIEVAGPPMLASLYQSRPYGVHFIPFTPKSWQSLFALFKRPTYDLALPILDNRYSWTAFAIGSRWIKGYENDKKNYKDIPFNELIPLPKDPTSITDIIGQLTETKAELLYDPEQWPQPDFSNFSLPELPYVVIHLGASTPLKYWNNDYWIRLARELNAKGFIPIWSAGPNELELVKAADPDGEFSSTAGQLNLAQLWHLIQHAKLLVCPDTGITHIAKHTFTPTVCLFGPGNKEMAGYSNFFSTAPFTAIDQNIECRNQHIFFKRQVDWVQHCKRSIQTCPNKAACMTNISYNTVFNACLNALKTENKQKREH</sequence>
<evidence type="ECO:0000313" key="6">
    <source>
        <dbReference type="Proteomes" id="UP001170624"/>
    </source>
</evidence>
<evidence type="ECO:0000313" key="5">
    <source>
        <dbReference type="Proteomes" id="UP000215999"/>
    </source>
</evidence>
<reference evidence="3" key="3">
    <citation type="submission" date="2023-07" db="EMBL/GenBank/DDBJ databases">
        <title>Genome content predicts the carbon catabolic preferences of heterotrophic bacteria.</title>
        <authorList>
            <person name="Gralka M."/>
        </authorList>
    </citation>
    <scope>NUCLEOTIDE SEQUENCE</scope>
    <source>
        <strain evidence="3">G2M05</strain>
    </source>
</reference>
<name>A0AAW7Y8E5_9GAMM</name>
<dbReference type="GO" id="GO:0008713">
    <property type="term" value="F:ADP-heptose-lipopolysaccharide heptosyltransferase activity"/>
    <property type="evidence" value="ECO:0007669"/>
    <property type="project" value="TreeGrafter"/>
</dbReference>
<dbReference type="CDD" id="cd03789">
    <property type="entry name" value="GT9_LPS_heptosyltransferase"/>
    <property type="match status" value="1"/>
</dbReference>
<dbReference type="RefSeq" id="WP_062688307.1">
    <property type="nucleotide sequence ID" value="NZ_CANMLA010000007.1"/>
</dbReference>